<sequence>MGCSASRLIRDPPSHSVGEPAPQSERPDMQWQEPHKVAPATIQPYDTRPLLNSTEPNNSSLNSANAFASLSTGNHTARTLPAFSFVNGGLMGPSSPPVLEGAHSDARALHPTYLNTIAIRAYKCERDLINAYYIYVHPYLPLLPPPAFPQYEDCPAELVPLSYEADRSILPFWPESPLALALSALLVLIPPPKDSRPLSEPATALRRSYAQLYVRAAENALDTNTEQHRQTNMSSYASTYTFHPTSPLHPNTPANLEPILALLVLTIYDYCERGNRKHMRSRAHQALTTAMDLSLHTLSPEALDAQKRAWWMTMYLASQASIINHSAPIMLIHDVRITTPYPEFRNSREPWELLMEAQSALMRAGTITKELARKRNKSNLSRAMADDMRRLDSVILALGTKLDTSEWITDQGAEASTARNLWAIALLFVHTARIKLHRFIAFGDSPLLLDTNCEFRTATLSNFSTSSTTPSQPWTLEVDSTFPFTVQESTDVCLRSALVLSRTIRNLPPPNPYYFEGPPAHRIPADLIEKQGANMHCLYPCSIPYLACCTMQSCYVLAMLLRRLQSCLATRDLSMCYYLLRCAQPGTEIQDAERAIEELRNGIGALYASLRGDSVFGGIVDMARDVETIYTAYFPTLDVCNIPL</sequence>
<dbReference type="EMBL" id="JBFXLU010000054">
    <property type="protein sequence ID" value="KAL2847801.1"/>
    <property type="molecule type" value="Genomic_DNA"/>
</dbReference>
<evidence type="ECO:0000313" key="2">
    <source>
        <dbReference type="EMBL" id="KAL2847801.1"/>
    </source>
</evidence>
<proteinExistence type="predicted"/>
<evidence type="ECO:0000313" key="3">
    <source>
        <dbReference type="Proteomes" id="UP001610446"/>
    </source>
</evidence>
<dbReference type="CDD" id="cd12148">
    <property type="entry name" value="fungal_TF_MHR"/>
    <property type="match status" value="1"/>
</dbReference>
<evidence type="ECO:0000256" key="1">
    <source>
        <dbReference type="SAM" id="MobiDB-lite"/>
    </source>
</evidence>
<name>A0ABR4K660_9EURO</name>
<accession>A0ABR4K660</accession>
<protein>
    <recommendedName>
        <fullName evidence="4">Transcription factor domain-containing protein</fullName>
    </recommendedName>
</protein>
<organism evidence="2 3">
    <name type="scientific">Aspergillus pseudoustus</name>
    <dbReference type="NCBI Taxonomy" id="1810923"/>
    <lineage>
        <taxon>Eukaryota</taxon>
        <taxon>Fungi</taxon>
        <taxon>Dikarya</taxon>
        <taxon>Ascomycota</taxon>
        <taxon>Pezizomycotina</taxon>
        <taxon>Eurotiomycetes</taxon>
        <taxon>Eurotiomycetidae</taxon>
        <taxon>Eurotiales</taxon>
        <taxon>Aspergillaceae</taxon>
        <taxon>Aspergillus</taxon>
        <taxon>Aspergillus subgen. Nidulantes</taxon>
    </lineage>
</organism>
<dbReference type="PANTHER" id="PTHR47431:SF5">
    <property type="entry name" value="ZN(II)2CYS6 TRANSCRIPTION FACTOR (EUROFUNG)"/>
    <property type="match status" value="1"/>
</dbReference>
<dbReference type="Proteomes" id="UP001610446">
    <property type="component" value="Unassembled WGS sequence"/>
</dbReference>
<comment type="caution">
    <text evidence="2">The sequence shown here is derived from an EMBL/GenBank/DDBJ whole genome shotgun (WGS) entry which is preliminary data.</text>
</comment>
<gene>
    <name evidence="2" type="ORF">BJY01DRAFT_246703</name>
</gene>
<evidence type="ECO:0008006" key="4">
    <source>
        <dbReference type="Google" id="ProtNLM"/>
    </source>
</evidence>
<feature type="region of interest" description="Disordered" evidence="1">
    <location>
        <begin position="1"/>
        <end position="31"/>
    </location>
</feature>
<reference evidence="2 3" key="1">
    <citation type="submission" date="2024-07" db="EMBL/GenBank/DDBJ databases">
        <title>Section-level genome sequencing and comparative genomics of Aspergillus sections Usti and Cavernicolus.</title>
        <authorList>
            <consortium name="Lawrence Berkeley National Laboratory"/>
            <person name="Nybo J.L."/>
            <person name="Vesth T.C."/>
            <person name="Theobald S."/>
            <person name="Frisvad J.C."/>
            <person name="Larsen T.O."/>
            <person name="Kjaerboelling I."/>
            <person name="Rothschild-Mancinelli K."/>
            <person name="Lyhne E.K."/>
            <person name="Kogle M.E."/>
            <person name="Barry K."/>
            <person name="Clum A."/>
            <person name="Na H."/>
            <person name="Ledsgaard L."/>
            <person name="Lin J."/>
            <person name="Lipzen A."/>
            <person name="Kuo A."/>
            <person name="Riley R."/>
            <person name="Mondo S."/>
            <person name="Labutti K."/>
            <person name="Haridas S."/>
            <person name="Pangalinan J."/>
            <person name="Salamov A.A."/>
            <person name="Simmons B.A."/>
            <person name="Magnuson J.K."/>
            <person name="Chen J."/>
            <person name="Drula E."/>
            <person name="Henrissat B."/>
            <person name="Wiebenga A."/>
            <person name="Lubbers R.J."/>
            <person name="Gomes A.C."/>
            <person name="Makela M.R."/>
            <person name="Stajich J."/>
            <person name="Grigoriev I.V."/>
            <person name="Mortensen U.H."/>
            <person name="De Vries R.P."/>
            <person name="Baker S.E."/>
            <person name="Andersen M.R."/>
        </authorList>
    </citation>
    <scope>NUCLEOTIDE SEQUENCE [LARGE SCALE GENOMIC DNA]</scope>
    <source>
        <strain evidence="2 3">CBS 123904</strain>
    </source>
</reference>
<keyword evidence="3" id="KW-1185">Reference proteome</keyword>
<dbReference type="PANTHER" id="PTHR47431">
    <property type="entry name" value="ZN(II)2CYS6 TRANSCRIPTION FACTOR (EUROFUNG)-RELATED"/>
    <property type="match status" value="1"/>
</dbReference>